<dbReference type="InterPro" id="IPR027787">
    <property type="entry name" value="Alpha/beta-hydrolase_catalytic"/>
</dbReference>
<name>A0A1H1EWS8_9ACTN</name>
<accession>A0A1H1EWS8</accession>
<evidence type="ECO:0000259" key="3">
    <source>
        <dbReference type="Pfam" id="PF10081"/>
    </source>
</evidence>
<dbReference type="OrthoDB" id="4397445at2"/>
<protein>
    <submittedName>
        <fullName evidence="5">Uncharacterized membrane protein</fullName>
    </submittedName>
</protein>
<dbReference type="Pfam" id="PF10081">
    <property type="entry name" value="Abhydrolase_9"/>
    <property type="match status" value="1"/>
</dbReference>
<feature type="region of interest" description="Disordered" evidence="1">
    <location>
        <begin position="235"/>
        <end position="254"/>
    </location>
</feature>
<feature type="transmembrane region" description="Helical" evidence="2">
    <location>
        <begin position="53"/>
        <end position="73"/>
    </location>
</feature>
<evidence type="ECO:0000313" key="6">
    <source>
        <dbReference type="Proteomes" id="UP000217103"/>
    </source>
</evidence>
<evidence type="ECO:0000256" key="1">
    <source>
        <dbReference type="SAM" id="MobiDB-lite"/>
    </source>
</evidence>
<keyword evidence="2" id="KW-1133">Transmembrane helix</keyword>
<dbReference type="AlphaFoldDB" id="A0A1H1EWS8"/>
<reference evidence="5 6" key="1">
    <citation type="submission" date="2016-10" db="EMBL/GenBank/DDBJ databases">
        <authorList>
            <person name="de Groot N.N."/>
        </authorList>
    </citation>
    <scope>NUCLEOTIDE SEQUENCE [LARGE SCALE GENOMIC DNA]</scope>
    <source>
        <strain evidence="5 6">DSM 43794</strain>
    </source>
</reference>
<evidence type="ECO:0000256" key="2">
    <source>
        <dbReference type="SAM" id="Phobius"/>
    </source>
</evidence>
<feature type="domain" description="Alpha/beta-hydrolase N-terminal" evidence="4">
    <location>
        <begin position="69"/>
        <end position="273"/>
    </location>
</feature>
<dbReference type="Pfam" id="PF15420">
    <property type="entry name" value="Abhydrolase_9_N"/>
    <property type="match status" value="1"/>
</dbReference>
<feature type="transmembrane region" description="Helical" evidence="2">
    <location>
        <begin position="116"/>
        <end position="136"/>
    </location>
</feature>
<keyword evidence="2" id="KW-0812">Transmembrane</keyword>
<feature type="transmembrane region" description="Helical" evidence="2">
    <location>
        <begin position="156"/>
        <end position="176"/>
    </location>
</feature>
<organism evidence="5 6">
    <name type="scientific">Thermostaphylospora chromogena</name>
    <dbReference type="NCBI Taxonomy" id="35622"/>
    <lineage>
        <taxon>Bacteria</taxon>
        <taxon>Bacillati</taxon>
        <taxon>Actinomycetota</taxon>
        <taxon>Actinomycetes</taxon>
        <taxon>Streptosporangiales</taxon>
        <taxon>Thermomonosporaceae</taxon>
        <taxon>Thermostaphylospora</taxon>
    </lineage>
</organism>
<feature type="domain" description="Alpha/beta-hydrolase catalytic" evidence="3">
    <location>
        <begin position="292"/>
        <end position="574"/>
    </location>
</feature>
<keyword evidence="6" id="KW-1185">Reference proteome</keyword>
<gene>
    <name evidence="5" type="ORF">SAMN04489764_2668</name>
</gene>
<evidence type="ECO:0000259" key="4">
    <source>
        <dbReference type="Pfam" id="PF15420"/>
    </source>
</evidence>
<keyword evidence="2" id="KW-0472">Membrane</keyword>
<feature type="transmembrane region" description="Helical" evidence="2">
    <location>
        <begin position="79"/>
        <end position="104"/>
    </location>
</feature>
<dbReference type="Proteomes" id="UP000217103">
    <property type="component" value="Unassembled WGS sequence"/>
</dbReference>
<dbReference type="EMBL" id="FNKK01000002">
    <property type="protein sequence ID" value="SDQ93182.1"/>
    <property type="molecule type" value="Genomic_DNA"/>
</dbReference>
<dbReference type="InterPro" id="IPR027788">
    <property type="entry name" value="Alpha/beta-hydrolase_N_dom"/>
</dbReference>
<feature type="transmembrane region" description="Helical" evidence="2">
    <location>
        <begin position="197"/>
        <end position="215"/>
    </location>
</feature>
<sequence length="583" mass="62677">MTTWDVSRRIATGRGNGAASHCLGGAVEDRAEERGPQASPEGRAPSRVVRRGLGLGGTTAGLAFFCASLSPSLLPRSWILQGVVGGVAAILGYGLGCMVAVALRRLGLVPSGRARAVAWRLVITAGAVICASVLWFSADWQREVRATMGMDTRIAWFQPLIAILAAATFAVLLGVARSIRLGTRKLIGLLGRFIPPLVAQVAGVVVVVLLINVFANDVLFAGLVEVVNTTSSVANRATEPGVEPPRSPELSGGPGSLVPWGTLGRMGRDFVGRATTVAELKAFTGGEAVQPIRVYAGLESASSYREQARLAVRELRRTGGFQREALALMGTTGTGWVDEKAAAALEYMYAGDTALVAMQYSYLPSWLSFLLDRSKAARASRALLDAVRAELARMREEERPRLLVFGESLGSYGMEAAFGGLDRMVVWTDGVLLAGPPNANPIWSELVTHRDPGTPMWRPVYRGGERVRFGQYPADLDGPPVDVAYLQNASDPVVWWRPDLVWRKPEWLQEPRGPDVAPAMRWYPVVTFWQVVVDLLFANDVPPGHGHRYGVNVADGWAAVAAPDGWTEADTARLRKVLAAIPA</sequence>
<proteinExistence type="predicted"/>
<evidence type="ECO:0000313" key="5">
    <source>
        <dbReference type="EMBL" id="SDQ93182.1"/>
    </source>
</evidence>
<dbReference type="STRING" id="35622.SAMN04489764_2668"/>